<feature type="chain" id="PRO_5043731446" description="Partial AB-hydrolase lipase domain-containing protein" evidence="1">
    <location>
        <begin position="22"/>
        <end position="194"/>
    </location>
</feature>
<organism evidence="3 4">
    <name type="scientific">Megalurothrips usitatus</name>
    <name type="common">bean blossom thrips</name>
    <dbReference type="NCBI Taxonomy" id="439358"/>
    <lineage>
        <taxon>Eukaryota</taxon>
        <taxon>Metazoa</taxon>
        <taxon>Ecdysozoa</taxon>
        <taxon>Arthropoda</taxon>
        <taxon>Hexapoda</taxon>
        <taxon>Insecta</taxon>
        <taxon>Pterygota</taxon>
        <taxon>Neoptera</taxon>
        <taxon>Paraneoptera</taxon>
        <taxon>Thysanoptera</taxon>
        <taxon>Terebrantia</taxon>
        <taxon>Thripoidea</taxon>
        <taxon>Thripidae</taxon>
        <taxon>Megalurothrips</taxon>
    </lineage>
</organism>
<dbReference type="InterPro" id="IPR029058">
    <property type="entry name" value="AB_hydrolase_fold"/>
</dbReference>
<dbReference type="AlphaFoldDB" id="A0AAV7XJ50"/>
<keyword evidence="4" id="KW-1185">Reference proteome</keyword>
<evidence type="ECO:0000313" key="3">
    <source>
        <dbReference type="EMBL" id="KAJ1524595.1"/>
    </source>
</evidence>
<keyword evidence="1" id="KW-0732">Signal</keyword>
<feature type="signal peptide" evidence="1">
    <location>
        <begin position="1"/>
        <end position="21"/>
    </location>
</feature>
<sequence>MRSATLALALAVTACVTSVRGATVLDNLINTVETAVELIKNGTAAEDNTTTLLFGTRTLIESFGYAVENHTVTTEDCYQLSLFRIPKPGGRPVLFMHGIWESSADWPVPGPGRALPFLLANAGYDVWLGNARGNTESRRSCKYNPDKDPEFWDFSMHEIGTIDLPASIDYILMHTNQSDLHYVGFSQVTLTMNW</sequence>
<accession>A0AAV7XJ50</accession>
<dbReference type="Pfam" id="PF04083">
    <property type="entry name" value="Abhydro_lipase"/>
    <property type="match status" value="1"/>
</dbReference>
<dbReference type="EMBL" id="JAPTSV010000009">
    <property type="protein sequence ID" value="KAJ1524595.1"/>
    <property type="molecule type" value="Genomic_DNA"/>
</dbReference>
<dbReference type="Proteomes" id="UP001075354">
    <property type="component" value="Chromosome 9"/>
</dbReference>
<name>A0AAV7XJ50_9NEOP</name>
<comment type="caution">
    <text evidence="3">The sequence shown here is derived from an EMBL/GenBank/DDBJ whole genome shotgun (WGS) entry which is preliminary data.</text>
</comment>
<dbReference type="GO" id="GO:0006629">
    <property type="term" value="P:lipid metabolic process"/>
    <property type="evidence" value="ECO:0007669"/>
    <property type="project" value="InterPro"/>
</dbReference>
<dbReference type="InterPro" id="IPR006693">
    <property type="entry name" value="AB_hydrolase_lipase"/>
</dbReference>
<evidence type="ECO:0000256" key="1">
    <source>
        <dbReference type="SAM" id="SignalP"/>
    </source>
</evidence>
<feature type="domain" description="Partial AB-hydrolase lipase" evidence="2">
    <location>
        <begin position="57"/>
        <end position="107"/>
    </location>
</feature>
<dbReference type="PROSITE" id="PS51257">
    <property type="entry name" value="PROKAR_LIPOPROTEIN"/>
    <property type="match status" value="1"/>
</dbReference>
<evidence type="ECO:0000313" key="4">
    <source>
        <dbReference type="Proteomes" id="UP001075354"/>
    </source>
</evidence>
<gene>
    <name evidence="3" type="ORF">ONE63_011081</name>
</gene>
<evidence type="ECO:0000259" key="2">
    <source>
        <dbReference type="Pfam" id="PF04083"/>
    </source>
</evidence>
<dbReference type="Gene3D" id="3.40.50.1820">
    <property type="entry name" value="alpha/beta hydrolase"/>
    <property type="match status" value="1"/>
</dbReference>
<proteinExistence type="predicted"/>
<dbReference type="PANTHER" id="PTHR11005">
    <property type="entry name" value="LYSOSOMAL ACID LIPASE-RELATED"/>
    <property type="match status" value="1"/>
</dbReference>
<protein>
    <recommendedName>
        <fullName evidence="2">Partial AB-hydrolase lipase domain-containing protein</fullName>
    </recommendedName>
</protein>
<reference evidence="3" key="1">
    <citation type="submission" date="2022-12" db="EMBL/GenBank/DDBJ databases">
        <title>Chromosome-level genome assembly of the bean flower thrips Megalurothrips usitatus.</title>
        <authorList>
            <person name="Ma L."/>
            <person name="Liu Q."/>
            <person name="Li H."/>
            <person name="Cai W."/>
        </authorList>
    </citation>
    <scope>NUCLEOTIDE SEQUENCE</scope>
    <source>
        <strain evidence="3">Cailab_2022a</strain>
    </source>
</reference>
<dbReference type="SUPFAM" id="SSF53474">
    <property type="entry name" value="alpha/beta-Hydrolases"/>
    <property type="match status" value="1"/>
</dbReference>